<evidence type="ECO:0000313" key="8">
    <source>
        <dbReference type="EnsemblPlants" id="Kaladp0417s0002.1.v1.1.CDS.1"/>
    </source>
</evidence>
<keyword evidence="9" id="KW-1185">Reference proteome</keyword>
<dbReference type="AlphaFoldDB" id="A0A7N0VBD0"/>
<dbReference type="PANTHER" id="PTHR11071">
    <property type="entry name" value="PEPTIDYL-PROLYL CIS-TRANS ISOMERASE"/>
    <property type="match status" value="1"/>
</dbReference>
<dbReference type="InterPro" id="IPR029000">
    <property type="entry name" value="Cyclophilin-like_dom_sf"/>
</dbReference>
<dbReference type="Pfam" id="PF00160">
    <property type="entry name" value="Pro_isomerase"/>
    <property type="match status" value="1"/>
</dbReference>
<evidence type="ECO:0000256" key="2">
    <source>
        <dbReference type="ARBA" id="ARBA00007365"/>
    </source>
</evidence>
<dbReference type="SUPFAM" id="SSF50891">
    <property type="entry name" value="Cyclophilin-like"/>
    <property type="match status" value="1"/>
</dbReference>
<dbReference type="Gramene" id="Kaladp0417s0002.1.v1.1">
    <property type="protein sequence ID" value="Kaladp0417s0002.1.v1.1.CDS.1"/>
    <property type="gene ID" value="Kaladp0417s0002.v1.1"/>
</dbReference>
<dbReference type="Gene3D" id="1.10.287.1490">
    <property type="match status" value="1"/>
</dbReference>
<dbReference type="Gene3D" id="2.40.100.10">
    <property type="entry name" value="Cyclophilin-like"/>
    <property type="match status" value="1"/>
</dbReference>
<evidence type="ECO:0000256" key="5">
    <source>
        <dbReference type="ARBA" id="ARBA00023235"/>
    </source>
</evidence>
<evidence type="ECO:0000313" key="9">
    <source>
        <dbReference type="Proteomes" id="UP000594263"/>
    </source>
</evidence>
<feature type="region of interest" description="Disordered" evidence="6">
    <location>
        <begin position="74"/>
        <end position="96"/>
    </location>
</feature>
<feature type="domain" description="PPIase cyclophilin-type" evidence="7">
    <location>
        <begin position="326"/>
        <end position="489"/>
    </location>
</feature>
<keyword evidence="4" id="KW-0697">Rotamase</keyword>
<feature type="region of interest" description="Disordered" evidence="6">
    <location>
        <begin position="302"/>
        <end position="321"/>
    </location>
</feature>
<accession>A0A7N0VBD0</accession>
<dbReference type="InterPro" id="IPR002130">
    <property type="entry name" value="Cyclophilin-type_PPIase_dom"/>
</dbReference>
<dbReference type="GO" id="GO:0006457">
    <property type="term" value="P:protein folding"/>
    <property type="evidence" value="ECO:0007669"/>
    <property type="project" value="TreeGrafter"/>
</dbReference>
<keyword evidence="5" id="KW-0413">Isomerase</keyword>
<dbReference type="FunFam" id="2.40.100.10:FF:000025">
    <property type="entry name" value="Peptidyl-prolyl cis-trans isomerase CYP19-2"/>
    <property type="match status" value="1"/>
</dbReference>
<name>A0A7N0VBD0_KALFE</name>
<dbReference type="GO" id="GO:0005737">
    <property type="term" value="C:cytoplasm"/>
    <property type="evidence" value="ECO:0007669"/>
    <property type="project" value="TreeGrafter"/>
</dbReference>
<dbReference type="EnsemblPlants" id="Kaladp0417s0002.1.v1.1">
    <property type="protein sequence ID" value="Kaladp0417s0002.1.v1.1.CDS.1"/>
    <property type="gene ID" value="Kaladp0417s0002.v1.1"/>
</dbReference>
<sequence length="489" mass="53521">MAPAGNNNNPALVLSEKVGVSLEQAAADLELLKKSLSASNTDQTLQLEAERDELKAEKLQLQADRAEFKAQKLEWEASKGGAGSSSSTNSELEAAKEQLKANHLQLKAKLKIAESQLKDCHDQLQAGKSELETAHKQLDEARAELEAAQSHLEAAKAQADINSAKLEAAKASLEAAKARFEAATKQLDAAKRRFEAAKSQLDSARVTLEAERSHLLDEIAALEKRVSEAEPKNAELEKDNLALNSQLEKSKAAAEELSEKMKEVSEQLEQCKKDKKTMEEVELPGLREKVIELEEQLKKCREDKKDTTENEKPNIQDQKGNNPKVFLDIAINGRRAGRVVIELHADTTPLTAENFRVLCTGEKGIGQSGKPLHYKGSMFYRVKPEEKLCQGGDITYSEDYYGGDSIYGPTFPAENLTKKHAGPGVVSMVRQGNPQISNGSQFFITTARAEEYDGRNVVFGQVVEGMEVVMEMLSAGSGASLIDECGQLN</sequence>
<protein>
    <recommendedName>
        <fullName evidence="3">peptidylprolyl isomerase</fullName>
        <ecNumber evidence="3">5.2.1.8</ecNumber>
    </recommendedName>
</protein>
<dbReference type="PANTHER" id="PTHR11071:SF561">
    <property type="entry name" value="PEPTIDYL-PROLYL CIS-TRANS ISOMERASE D-RELATED"/>
    <property type="match status" value="1"/>
</dbReference>
<dbReference type="GO" id="GO:0016018">
    <property type="term" value="F:cyclosporin A binding"/>
    <property type="evidence" value="ECO:0007669"/>
    <property type="project" value="TreeGrafter"/>
</dbReference>
<dbReference type="PROSITE" id="PS50072">
    <property type="entry name" value="CSA_PPIASE_2"/>
    <property type="match status" value="1"/>
</dbReference>
<dbReference type="EC" id="5.2.1.8" evidence="3"/>
<proteinExistence type="inferred from homology"/>
<reference evidence="8" key="1">
    <citation type="submission" date="2021-01" db="UniProtKB">
        <authorList>
            <consortium name="EnsemblPlants"/>
        </authorList>
    </citation>
    <scope>IDENTIFICATION</scope>
</reference>
<comment type="similarity">
    <text evidence="2">Belongs to the cyclophilin-type PPIase family.</text>
</comment>
<evidence type="ECO:0000256" key="1">
    <source>
        <dbReference type="ARBA" id="ARBA00000971"/>
    </source>
</evidence>
<dbReference type="PRINTS" id="PR00153">
    <property type="entry name" value="CSAPPISMRASE"/>
</dbReference>
<dbReference type="Proteomes" id="UP000594263">
    <property type="component" value="Unplaced"/>
</dbReference>
<comment type="catalytic activity">
    <reaction evidence="1">
        <text>[protein]-peptidylproline (omega=180) = [protein]-peptidylproline (omega=0)</text>
        <dbReference type="Rhea" id="RHEA:16237"/>
        <dbReference type="Rhea" id="RHEA-COMP:10747"/>
        <dbReference type="Rhea" id="RHEA-COMP:10748"/>
        <dbReference type="ChEBI" id="CHEBI:83833"/>
        <dbReference type="ChEBI" id="CHEBI:83834"/>
        <dbReference type="EC" id="5.2.1.8"/>
    </reaction>
</comment>
<dbReference type="GO" id="GO:0003755">
    <property type="term" value="F:peptidyl-prolyl cis-trans isomerase activity"/>
    <property type="evidence" value="ECO:0007669"/>
    <property type="project" value="UniProtKB-KW"/>
</dbReference>
<organism evidence="8 9">
    <name type="scientific">Kalanchoe fedtschenkoi</name>
    <name type="common">Lavender scallops</name>
    <name type="synonym">South American air plant</name>
    <dbReference type="NCBI Taxonomy" id="63787"/>
    <lineage>
        <taxon>Eukaryota</taxon>
        <taxon>Viridiplantae</taxon>
        <taxon>Streptophyta</taxon>
        <taxon>Embryophyta</taxon>
        <taxon>Tracheophyta</taxon>
        <taxon>Spermatophyta</taxon>
        <taxon>Magnoliopsida</taxon>
        <taxon>eudicotyledons</taxon>
        <taxon>Gunneridae</taxon>
        <taxon>Pentapetalae</taxon>
        <taxon>Saxifragales</taxon>
        <taxon>Crassulaceae</taxon>
        <taxon>Kalanchoe</taxon>
    </lineage>
</organism>
<evidence type="ECO:0000256" key="6">
    <source>
        <dbReference type="SAM" id="MobiDB-lite"/>
    </source>
</evidence>
<feature type="compositionally biased region" description="Basic and acidic residues" evidence="6">
    <location>
        <begin position="302"/>
        <end position="314"/>
    </location>
</feature>
<evidence type="ECO:0000256" key="4">
    <source>
        <dbReference type="ARBA" id="ARBA00023110"/>
    </source>
</evidence>
<evidence type="ECO:0000256" key="3">
    <source>
        <dbReference type="ARBA" id="ARBA00013194"/>
    </source>
</evidence>
<evidence type="ECO:0000259" key="7">
    <source>
        <dbReference type="PROSITE" id="PS50072"/>
    </source>
</evidence>